<dbReference type="Proteomes" id="UP000494256">
    <property type="component" value="Unassembled WGS sequence"/>
</dbReference>
<dbReference type="GO" id="GO:0047545">
    <property type="term" value="F:(S)-2-hydroxyglutarate dehydrogenase activity"/>
    <property type="evidence" value="ECO:0007669"/>
    <property type="project" value="UniProtKB-EC"/>
</dbReference>
<comment type="similarity">
    <text evidence="6">Belongs to the L2HGDH family.</text>
</comment>
<dbReference type="EC" id="1.1.99.2" evidence="7"/>
<evidence type="ECO:0000313" key="11">
    <source>
        <dbReference type="Proteomes" id="UP000494256"/>
    </source>
</evidence>
<dbReference type="SUPFAM" id="SSF51905">
    <property type="entry name" value="FAD/NAD(P)-binding domain"/>
    <property type="match status" value="1"/>
</dbReference>
<accession>A0A8S1AJD5</accession>
<dbReference type="EMBL" id="CADEBD010000337">
    <property type="protein sequence ID" value="CAB3247871.1"/>
    <property type="molecule type" value="Genomic_DNA"/>
</dbReference>
<dbReference type="Gene3D" id="3.50.50.60">
    <property type="entry name" value="FAD/NAD(P)-binding domain"/>
    <property type="match status" value="1"/>
</dbReference>
<dbReference type="PANTHER" id="PTHR43104:SF2">
    <property type="entry name" value="L-2-HYDROXYGLUTARATE DEHYDROGENASE, MITOCHONDRIAL"/>
    <property type="match status" value="1"/>
</dbReference>
<evidence type="ECO:0000256" key="5">
    <source>
        <dbReference type="ARBA" id="ARBA00036066"/>
    </source>
</evidence>
<evidence type="ECO:0000256" key="4">
    <source>
        <dbReference type="ARBA" id="ARBA00023002"/>
    </source>
</evidence>
<comment type="caution">
    <text evidence="10">The sequence shown here is derived from an EMBL/GenBank/DDBJ whole genome shotgun (WGS) entry which is preliminary data.</text>
</comment>
<evidence type="ECO:0000256" key="3">
    <source>
        <dbReference type="ARBA" id="ARBA00022827"/>
    </source>
</evidence>
<feature type="domain" description="FAD dependent oxidoreductase" evidence="9">
    <location>
        <begin position="80"/>
        <end position="479"/>
    </location>
</feature>
<dbReference type="PANTHER" id="PTHR43104">
    <property type="entry name" value="L-2-HYDROXYGLUTARATE DEHYDROGENASE, MITOCHONDRIAL"/>
    <property type="match status" value="1"/>
</dbReference>
<dbReference type="InterPro" id="IPR036188">
    <property type="entry name" value="FAD/NAD-bd_sf"/>
</dbReference>
<proteinExistence type="inferred from homology"/>
<dbReference type="Pfam" id="PF01266">
    <property type="entry name" value="DAO"/>
    <property type="match status" value="1"/>
</dbReference>
<dbReference type="AlphaFoldDB" id="A0A8S1AJD5"/>
<organism evidence="10 11">
    <name type="scientific">Arctia plantaginis</name>
    <name type="common">Wood tiger moth</name>
    <name type="synonym">Phalaena plantaginis</name>
    <dbReference type="NCBI Taxonomy" id="874455"/>
    <lineage>
        <taxon>Eukaryota</taxon>
        <taxon>Metazoa</taxon>
        <taxon>Ecdysozoa</taxon>
        <taxon>Arthropoda</taxon>
        <taxon>Hexapoda</taxon>
        <taxon>Insecta</taxon>
        <taxon>Pterygota</taxon>
        <taxon>Neoptera</taxon>
        <taxon>Endopterygota</taxon>
        <taxon>Lepidoptera</taxon>
        <taxon>Glossata</taxon>
        <taxon>Ditrysia</taxon>
        <taxon>Noctuoidea</taxon>
        <taxon>Erebidae</taxon>
        <taxon>Arctiinae</taxon>
        <taxon>Arctia</taxon>
    </lineage>
</organism>
<evidence type="ECO:0000259" key="9">
    <source>
        <dbReference type="Pfam" id="PF01266"/>
    </source>
</evidence>
<evidence type="ECO:0000256" key="2">
    <source>
        <dbReference type="ARBA" id="ARBA00022630"/>
    </source>
</evidence>
<dbReference type="NCBIfam" id="NF008726">
    <property type="entry name" value="PRK11728.1"/>
    <property type="match status" value="1"/>
</dbReference>
<evidence type="ECO:0000256" key="7">
    <source>
        <dbReference type="ARBA" id="ARBA00038878"/>
    </source>
</evidence>
<keyword evidence="4" id="KW-0560">Oxidoreductase</keyword>
<sequence>MSPGIARCQYCHFTVSSFRSRLCCDSVTVVSGETGVSSIDKSYKMEITKISNAIRFKPLLPAIVNGILIKRSSSNSQSYDVAVVGGGIVGSASAREILKRHPNLKLAIIEKEDSFAAHQSGNNSGVIHAGIYYKPGSLKAKLCVKGLDLMYKFCEEKGIKYKKSGKLIAATCQQEIPRLLELYDRGQKNGVKDIKLVDSKGIQEIEPLCKGIKGIWSPHTGITNYREVTQHLVKDIVQCGGTKYLNFEVKKFSESDNPDFPVNISDGKNNSIAAKYVLTCCGLHSDTVAVLSGCSPNPKIIPFRGEYLYLKENKSNMCKINIYPVPDPRFPFLGVHVTPTVDGRIILGPNAVLALSREGYRWTDVNVSELMGILNYSGFRQLAMKYTAFGLKEIAKSLITPLQINGIQRFIKGIHYKDIEIGPSGVRAQAMAEDGTLIEDFVFDSQPGSGTVGSRVLHCRNAPSPGATSSLAIAMMIADKMESQFKL</sequence>
<name>A0A8S1AJD5_ARCPL</name>
<protein>
    <recommendedName>
        <fullName evidence="8">L-2-hydroxyglutarate dehydrogenase, mitochondrial</fullName>
        <ecNumber evidence="7">1.1.99.2</ecNumber>
    </recommendedName>
</protein>
<gene>
    <name evidence="10" type="ORF">APLA_LOCUS12167</name>
</gene>
<keyword evidence="3" id="KW-0274">FAD</keyword>
<evidence type="ECO:0000313" key="10">
    <source>
        <dbReference type="EMBL" id="CAB3247871.1"/>
    </source>
</evidence>
<comment type="cofactor">
    <cofactor evidence="1">
        <name>FAD</name>
        <dbReference type="ChEBI" id="CHEBI:57692"/>
    </cofactor>
</comment>
<comment type="catalytic activity">
    <reaction evidence="5">
        <text>(S)-2-hydroxyglutarate + A = 2-oxoglutarate + AH2</text>
        <dbReference type="Rhea" id="RHEA:21252"/>
        <dbReference type="ChEBI" id="CHEBI:13193"/>
        <dbReference type="ChEBI" id="CHEBI:16782"/>
        <dbReference type="ChEBI" id="CHEBI:16810"/>
        <dbReference type="ChEBI" id="CHEBI:17499"/>
        <dbReference type="EC" id="1.1.99.2"/>
    </reaction>
</comment>
<dbReference type="Gene3D" id="3.30.9.10">
    <property type="entry name" value="D-Amino Acid Oxidase, subunit A, domain 2"/>
    <property type="match status" value="1"/>
</dbReference>
<dbReference type="OrthoDB" id="5960234at2759"/>
<keyword evidence="2" id="KW-0285">Flavoprotein</keyword>
<evidence type="ECO:0000256" key="1">
    <source>
        <dbReference type="ARBA" id="ARBA00001974"/>
    </source>
</evidence>
<evidence type="ECO:0000256" key="6">
    <source>
        <dbReference type="ARBA" id="ARBA00037941"/>
    </source>
</evidence>
<reference evidence="10 11" key="1">
    <citation type="submission" date="2020-04" db="EMBL/GenBank/DDBJ databases">
        <authorList>
            <person name="Wallbank WR R."/>
            <person name="Pardo Diaz C."/>
            <person name="Kozak K."/>
            <person name="Martin S."/>
            <person name="Jiggins C."/>
            <person name="Moest M."/>
            <person name="Warren A I."/>
            <person name="Byers J.R.P. K."/>
            <person name="Montejo-Kovacevich G."/>
            <person name="Yen C E."/>
        </authorList>
    </citation>
    <scope>NUCLEOTIDE SEQUENCE [LARGE SCALE GENOMIC DNA]</scope>
</reference>
<dbReference type="InterPro" id="IPR006076">
    <property type="entry name" value="FAD-dep_OxRdtase"/>
</dbReference>
<evidence type="ECO:0000256" key="8">
    <source>
        <dbReference type="ARBA" id="ARBA00041137"/>
    </source>
</evidence>